<sequence length="71" mass="7874">MQSIVARMLEAGHELNALALWVLLPISTLTLLIVLATLIALMAGRERSRRAQQILETLLDALLALLRASRR</sequence>
<proteinExistence type="predicted"/>
<gene>
    <name evidence="2" type="ORF">BJY24_002788</name>
</gene>
<dbReference type="Proteomes" id="UP000540412">
    <property type="component" value="Unassembled WGS sequence"/>
</dbReference>
<reference evidence="2 3" key="1">
    <citation type="submission" date="2020-08" db="EMBL/GenBank/DDBJ databases">
        <title>Sequencing the genomes of 1000 actinobacteria strains.</title>
        <authorList>
            <person name="Klenk H.-P."/>
        </authorList>
    </citation>
    <scope>NUCLEOTIDE SEQUENCE [LARGE SCALE GENOMIC DNA]</scope>
    <source>
        <strain evidence="2 3">DSM 43582</strain>
    </source>
</reference>
<keyword evidence="3" id="KW-1185">Reference proteome</keyword>
<feature type="transmembrane region" description="Helical" evidence="1">
    <location>
        <begin position="20"/>
        <end position="43"/>
    </location>
</feature>
<organism evidence="2 3">
    <name type="scientific">Nocardia transvalensis</name>
    <dbReference type="NCBI Taxonomy" id="37333"/>
    <lineage>
        <taxon>Bacteria</taxon>
        <taxon>Bacillati</taxon>
        <taxon>Actinomycetota</taxon>
        <taxon>Actinomycetes</taxon>
        <taxon>Mycobacteriales</taxon>
        <taxon>Nocardiaceae</taxon>
        <taxon>Nocardia</taxon>
    </lineage>
</organism>
<keyword evidence="1" id="KW-0472">Membrane</keyword>
<protein>
    <submittedName>
        <fullName evidence="2">Flp pilus assembly protein TadB</fullName>
    </submittedName>
</protein>
<dbReference type="EMBL" id="JACHIT010000001">
    <property type="protein sequence ID" value="MBB5913921.1"/>
    <property type="molecule type" value="Genomic_DNA"/>
</dbReference>
<dbReference type="AlphaFoldDB" id="A0A7W9UI61"/>
<evidence type="ECO:0000313" key="2">
    <source>
        <dbReference type="EMBL" id="MBB5913921.1"/>
    </source>
</evidence>
<keyword evidence="1" id="KW-1133">Transmembrane helix</keyword>
<evidence type="ECO:0000256" key="1">
    <source>
        <dbReference type="SAM" id="Phobius"/>
    </source>
</evidence>
<dbReference type="RefSeq" id="WP_157185315.1">
    <property type="nucleotide sequence ID" value="NZ_JACHIT010000001.1"/>
</dbReference>
<keyword evidence="1" id="KW-0812">Transmembrane</keyword>
<comment type="caution">
    <text evidence="2">The sequence shown here is derived from an EMBL/GenBank/DDBJ whole genome shotgun (WGS) entry which is preliminary data.</text>
</comment>
<accession>A0A7W9UI61</accession>
<evidence type="ECO:0000313" key="3">
    <source>
        <dbReference type="Proteomes" id="UP000540412"/>
    </source>
</evidence>
<name>A0A7W9UI61_9NOCA</name>